<dbReference type="Proteomes" id="UP000014500">
    <property type="component" value="Unassembled WGS sequence"/>
</dbReference>
<feature type="transmembrane region" description="Helical" evidence="7">
    <location>
        <begin position="352"/>
        <end position="375"/>
    </location>
</feature>
<evidence type="ECO:0000256" key="7">
    <source>
        <dbReference type="RuleBase" id="RU361216"/>
    </source>
</evidence>
<keyword evidence="4 7" id="KW-0812">Transmembrane</keyword>
<dbReference type="SUPFAM" id="SSF118215">
    <property type="entry name" value="Proton glutamate symport protein"/>
    <property type="match status" value="1"/>
</dbReference>
<dbReference type="PRINTS" id="PR00173">
    <property type="entry name" value="EDTRNSPORT"/>
</dbReference>
<feature type="transmembrane region" description="Helical" evidence="7">
    <location>
        <begin position="425"/>
        <end position="444"/>
    </location>
</feature>
<dbReference type="PhylomeDB" id="T1JEB4"/>
<feature type="transmembrane region" description="Helical" evidence="7">
    <location>
        <begin position="131"/>
        <end position="151"/>
    </location>
</feature>
<dbReference type="InterPro" id="IPR036458">
    <property type="entry name" value="Na:dicarbo_symporter_sf"/>
</dbReference>
<dbReference type="STRING" id="126957.T1JEB4"/>
<dbReference type="EnsemblMetazoa" id="SMAR012155-RA">
    <property type="protein sequence ID" value="SMAR012155-PA"/>
    <property type="gene ID" value="SMAR012155"/>
</dbReference>
<sequence length="642" mass="73497">MKKVFSLIINEAEKDDKMNNDEDYTTNGLALKLRKDSLSMIASNKRHVNNKKFKNKSCTIDRRSHLPAQNQYAENQNLHENQYFLFQINYSTVSMPTLRQNCQLKKVNWKFVKPKALKINFHQWMKKNQEFLITLISMFVAIIIGLVLHAWKIKLNPLDLYLITFPGKFYMRIMTCLLLPLISTSIISSIGKIEFSMEKKLIRHFLFFVVISTALAIGLSILVMYLMTPGLGYVTKKSSKIELPVVRKSVLDTFSDVALNMISQNGFRIFLNSTETNFVYVGPDLNVDSEQQKNLLAQPDNWSLHKASSGYINYLGIVTSSTIIGFILLAYKQQNEDLIAIIDCLERAFMIVANWFAWYAPIGNFFLFLDVILQLDHLHIDILRKELLQYVLSYFLTIVIHMFISIPFFICLITRINPWQFVKENASFAVLYSSFVTSSSIVTIPTTVRWLEKEMNIGSVETRLFVPLGAVISKNGSAIWFTITTIFISQALQVKLNFWTLVTICANSVGEIVNESPVPYSKAQLSGILDLLLPLGLEIEEFSALAISLNLVDRFLDRFRTAVNVYADLAGLMAVQQIKTQSILNEDDLLTWEEIIEQQDEAKRISNLQTEYVALHQVQRHSQDEDDLRVTSVTSLDISHLL</sequence>
<dbReference type="InterPro" id="IPR050746">
    <property type="entry name" value="DAACS"/>
</dbReference>
<dbReference type="EMBL" id="JH432116">
    <property type="status" value="NOT_ANNOTATED_CDS"/>
    <property type="molecule type" value="Genomic_DNA"/>
</dbReference>
<dbReference type="InterPro" id="IPR001991">
    <property type="entry name" value="Na-dicarboxylate_symporter"/>
</dbReference>
<evidence type="ECO:0000313" key="8">
    <source>
        <dbReference type="EnsemblMetazoa" id="SMAR012155-PA"/>
    </source>
</evidence>
<evidence type="ECO:0000256" key="1">
    <source>
        <dbReference type="ARBA" id="ARBA00004141"/>
    </source>
</evidence>
<keyword evidence="3 7" id="KW-0813">Transport</keyword>
<dbReference type="GO" id="GO:0005886">
    <property type="term" value="C:plasma membrane"/>
    <property type="evidence" value="ECO:0007669"/>
    <property type="project" value="TreeGrafter"/>
</dbReference>
<feature type="transmembrane region" description="Helical" evidence="7">
    <location>
        <begin position="171"/>
        <end position="193"/>
    </location>
</feature>
<dbReference type="HOGENOM" id="CLU_426628_0_0_1"/>
<dbReference type="eggNOG" id="KOG3787">
    <property type="taxonomic scope" value="Eukaryota"/>
</dbReference>
<evidence type="ECO:0000256" key="6">
    <source>
        <dbReference type="ARBA" id="ARBA00023136"/>
    </source>
</evidence>
<name>T1JEB4_STRMM</name>
<reference evidence="9" key="1">
    <citation type="submission" date="2011-05" db="EMBL/GenBank/DDBJ databases">
        <authorList>
            <person name="Richards S.R."/>
            <person name="Qu J."/>
            <person name="Jiang H."/>
            <person name="Jhangiani S.N."/>
            <person name="Agravi P."/>
            <person name="Goodspeed R."/>
            <person name="Gross S."/>
            <person name="Mandapat C."/>
            <person name="Jackson L."/>
            <person name="Mathew T."/>
            <person name="Pu L."/>
            <person name="Thornton R."/>
            <person name="Saada N."/>
            <person name="Wilczek-Boney K.B."/>
            <person name="Lee S."/>
            <person name="Kovar C."/>
            <person name="Wu Y."/>
            <person name="Scherer S.E."/>
            <person name="Worley K.C."/>
            <person name="Muzny D.M."/>
            <person name="Gibbs R."/>
        </authorList>
    </citation>
    <scope>NUCLEOTIDE SEQUENCE</scope>
    <source>
        <strain evidence="9">Brora</strain>
    </source>
</reference>
<evidence type="ECO:0000313" key="9">
    <source>
        <dbReference type="Proteomes" id="UP000014500"/>
    </source>
</evidence>
<protein>
    <recommendedName>
        <fullName evidence="7">Amino acid transporter</fullName>
    </recommendedName>
</protein>
<dbReference type="GO" id="GO:0005313">
    <property type="term" value="F:L-glutamate transmembrane transporter activity"/>
    <property type="evidence" value="ECO:0007669"/>
    <property type="project" value="TreeGrafter"/>
</dbReference>
<reference evidence="8" key="2">
    <citation type="submission" date="2015-02" db="UniProtKB">
        <authorList>
            <consortium name="EnsemblMetazoa"/>
        </authorList>
    </citation>
    <scope>IDENTIFICATION</scope>
</reference>
<evidence type="ECO:0000256" key="3">
    <source>
        <dbReference type="ARBA" id="ARBA00022448"/>
    </source>
</evidence>
<evidence type="ECO:0000256" key="5">
    <source>
        <dbReference type="ARBA" id="ARBA00022989"/>
    </source>
</evidence>
<evidence type="ECO:0000256" key="4">
    <source>
        <dbReference type="ARBA" id="ARBA00022692"/>
    </source>
</evidence>
<feature type="transmembrane region" description="Helical" evidence="7">
    <location>
        <begin position="205"/>
        <end position="227"/>
    </location>
</feature>
<keyword evidence="9" id="KW-1185">Reference proteome</keyword>
<keyword evidence="5 7" id="KW-1133">Transmembrane helix</keyword>
<dbReference type="GO" id="GO:0015501">
    <property type="term" value="F:glutamate:sodium symporter activity"/>
    <property type="evidence" value="ECO:0007669"/>
    <property type="project" value="TreeGrafter"/>
</dbReference>
<dbReference type="PANTHER" id="PTHR11958">
    <property type="entry name" value="SODIUM/DICARBOXYLATE SYMPORTER-RELATED"/>
    <property type="match status" value="1"/>
</dbReference>
<dbReference type="GO" id="GO:0015175">
    <property type="term" value="F:neutral L-amino acid transmembrane transporter activity"/>
    <property type="evidence" value="ECO:0007669"/>
    <property type="project" value="TreeGrafter"/>
</dbReference>
<organism evidence="8 9">
    <name type="scientific">Strigamia maritima</name>
    <name type="common">European centipede</name>
    <name type="synonym">Geophilus maritimus</name>
    <dbReference type="NCBI Taxonomy" id="126957"/>
    <lineage>
        <taxon>Eukaryota</taxon>
        <taxon>Metazoa</taxon>
        <taxon>Ecdysozoa</taxon>
        <taxon>Arthropoda</taxon>
        <taxon>Myriapoda</taxon>
        <taxon>Chilopoda</taxon>
        <taxon>Pleurostigmophora</taxon>
        <taxon>Geophilomorpha</taxon>
        <taxon>Linotaeniidae</taxon>
        <taxon>Strigamia</taxon>
    </lineage>
</organism>
<comment type="similarity">
    <text evidence="2 7">Belongs to the dicarboxylate/amino acid:cation symporter (DAACS) (TC 2.A.23) family.</text>
</comment>
<feature type="transmembrane region" description="Helical" evidence="7">
    <location>
        <begin position="387"/>
        <end position="413"/>
    </location>
</feature>
<proteinExistence type="inferred from homology"/>
<comment type="subcellular location">
    <subcellularLocation>
        <location evidence="1 7">Membrane</location>
        <topology evidence="1 7">Multi-pass membrane protein</topology>
    </subcellularLocation>
</comment>
<dbReference type="Gene3D" id="1.10.3860.10">
    <property type="entry name" value="Sodium:dicarboxylate symporter"/>
    <property type="match status" value="1"/>
</dbReference>
<keyword evidence="7" id="KW-0769">Symport</keyword>
<evidence type="ECO:0000256" key="2">
    <source>
        <dbReference type="ARBA" id="ARBA00006148"/>
    </source>
</evidence>
<keyword evidence="6 7" id="KW-0472">Membrane</keyword>
<accession>T1JEB4</accession>
<dbReference type="Pfam" id="PF00375">
    <property type="entry name" value="SDF"/>
    <property type="match status" value="1"/>
</dbReference>
<dbReference type="AlphaFoldDB" id="T1JEB4"/>
<feature type="transmembrane region" description="Helical" evidence="7">
    <location>
        <begin position="311"/>
        <end position="331"/>
    </location>
</feature>
<dbReference type="PANTHER" id="PTHR11958:SF63">
    <property type="entry name" value="AMINO ACID TRANSPORTER"/>
    <property type="match status" value="1"/>
</dbReference>